<dbReference type="HOGENOM" id="CLU_1776040_0_0_4"/>
<sequence length="146" mass="15545">MLSKKILPWLGAAAVAGCASTGEPPYAEITVDRVQRADPQEEAVTFVLLDGERVLLNKDTLTTPPGVHILLVESKRRGGPANRKPMSLYLNTLPCRRYVVAARHESMTAVLPWQPEVKRIETIPECQTAPSPGAPPAAPAASAAGG</sequence>
<dbReference type="EMBL" id="AP012320">
    <property type="protein sequence ID" value="BAL93992.1"/>
    <property type="molecule type" value="Genomic_DNA"/>
</dbReference>
<dbReference type="PATRIC" id="fig|983917.3.peg.634"/>
<dbReference type="RefSeq" id="WP_014426868.1">
    <property type="nucleotide sequence ID" value="NC_017075.1"/>
</dbReference>
<name>I0HLV5_RUBGI</name>
<proteinExistence type="predicted"/>
<evidence type="ECO:0000256" key="1">
    <source>
        <dbReference type="SAM" id="MobiDB-lite"/>
    </source>
</evidence>
<evidence type="ECO:0008006" key="4">
    <source>
        <dbReference type="Google" id="ProtNLM"/>
    </source>
</evidence>
<dbReference type="PROSITE" id="PS51257">
    <property type="entry name" value="PROKAR_LIPOPROTEIN"/>
    <property type="match status" value="1"/>
</dbReference>
<dbReference type="STRING" id="983917.RGE_06470"/>
<dbReference type="KEGG" id="rge:RGE_06470"/>
<reference evidence="2 3" key="1">
    <citation type="journal article" date="2012" name="J. Bacteriol.">
        <title>Complete genome sequence of phototrophic betaproteobacterium Rubrivivax gelatinosus IL144.</title>
        <authorList>
            <person name="Nagashima S."/>
            <person name="Kamimura A."/>
            <person name="Shimizu T."/>
            <person name="Nakamura-isaki S."/>
            <person name="Aono E."/>
            <person name="Sakamoto K."/>
            <person name="Ichikawa N."/>
            <person name="Nakazawa H."/>
            <person name="Sekine M."/>
            <person name="Yamazaki S."/>
            <person name="Fujita N."/>
            <person name="Shimada K."/>
            <person name="Hanada S."/>
            <person name="Nagashima K.V.P."/>
        </authorList>
    </citation>
    <scope>NUCLEOTIDE SEQUENCE [LARGE SCALE GENOMIC DNA]</scope>
    <source>
        <strain evidence="3">NBRC 100245 / IL144</strain>
    </source>
</reference>
<gene>
    <name evidence="2" type="ordered locus">RGE_06470</name>
</gene>
<accession>I0HLV5</accession>
<organism evidence="2 3">
    <name type="scientific">Rubrivivax gelatinosus (strain NBRC 100245 / IL144)</name>
    <dbReference type="NCBI Taxonomy" id="983917"/>
    <lineage>
        <taxon>Bacteria</taxon>
        <taxon>Pseudomonadati</taxon>
        <taxon>Pseudomonadota</taxon>
        <taxon>Betaproteobacteria</taxon>
        <taxon>Burkholderiales</taxon>
        <taxon>Sphaerotilaceae</taxon>
        <taxon>Rubrivivax</taxon>
    </lineage>
</organism>
<protein>
    <recommendedName>
        <fullName evidence="4">Lipoprotein</fullName>
    </recommendedName>
</protein>
<evidence type="ECO:0000313" key="3">
    <source>
        <dbReference type="Proteomes" id="UP000007883"/>
    </source>
</evidence>
<feature type="region of interest" description="Disordered" evidence="1">
    <location>
        <begin position="126"/>
        <end position="146"/>
    </location>
</feature>
<evidence type="ECO:0000313" key="2">
    <source>
        <dbReference type="EMBL" id="BAL93992.1"/>
    </source>
</evidence>
<dbReference type="AlphaFoldDB" id="I0HLV5"/>
<dbReference type="Proteomes" id="UP000007883">
    <property type="component" value="Chromosome"/>
</dbReference>
<keyword evidence="3" id="KW-1185">Reference proteome</keyword>